<evidence type="ECO:0000313" key="4">
    <source>
        <dbReference type="Proteomes" id="UP000464657"/>
    </source>
</evidence>
<protein>
    <recommendedName>
        <fullName evidence="2">Putative auto-transporter adhesin head GIN domain-containing protein</fullName>
    </recommendedName>
</protein>
<feature type="signal peptide" evidence="1">
    <location>
        <begin position="1"/>
        <end position="19"/>
    </location>
</feature>
<dbReference type="KEGG" id="kan:IMCC3317_11480"/>
<evidence type="ECO:0000313" key="3">
    <source>
        <dbReference type="EMBL" id="QHI35800.1"/>
    </source>
</evidence>
<dbReference type="RefSeq" id="WP_160128525.1">
    <property type="nucleotide sequence ID" value="NZ_CP019288.1"/>
</dbReference>
<feature type="domain" description="Putative auto-transporter adhesin head GIN" evidence="2">
    <location>
        <begin position="41"/>
        <end position="258"/>
    </location>
</feature>
<proteinExistence type="predicted"/>
<organism evidence="3 4">
    <name type="scientific">Kordia antarctica</name>
    <dbReference type="NCBI Taxonomy" id="1218801"/>
    <lineage>
        <taxon>Bacteria</taxon>
        <taxon>Pseudomonadati</taxon>
        <taxon>Bacteroidota</taxon>
        <taxon>Flavobacteriia</taxon>
        <taxon>Flavobacteriales</taxon>
        <taxon>Flavobacteriaceae</taxon>
        <taxon>Kordia</taxon>
    </lineage>
</organism>
<evidence type="ECO:0000259" key="2">
    <source>
        <dbReference type="Pfam" id="PF10988"/>
    </source>
</evidence>
<dbReference type="OrthoDB" id="1419485at2"/>
<dbReference type="EMBL" id="CP019288">
    <property type="protein sequence ID" value="QHI35800.1"/>
    <property type="molecule type" value="Genomic_DNA"/>
</dbReference>
<dbReference type="InterPro" id="IPR021255">
    <property type="entry name" value="DUF2807"/>
</dbReference>
<dbReference type="AlphaFoldDB" id="A0A7L4ZGZ4"/>
<accession>A0A7L4ZGZ4</accession>
<dbReference type="Gene3D" id="2.160.20.120">
    <property type="match status" value="1"/>
</dbReference>
<sequence length="274" mass="31009">MKKVIPLLFLLVFVNFTFAQKKPKIQGSKNVIETSNTLASFKAIELSEDIVVNIFQGEATRYTLKCDDNLVDFIKFEIVDETLKIYTTHEIRRAKALEINLTVLNISSITLKENSKLTCKTRLKLDTLSFTAFDESEYNIDVFAESSNFQLYKSTKGKIQLKGQNTKFTLIENAYIEGDIVLENIEIIAKDRTDVEVEGDVKFLKLTTSNSSDVDLKKLKCSTIEAITSDSSEAYIFSNGEMKLSNSDKSKVYIYGNPSISIDRLKDNAQIIKK</sequence>
<gene>
    <name evidence="3" type="ORF">IMCC3317_11480</name>
</gene>
<dbReference type="Proteomes" id="UP000464657">
    <property type="component" value="Chromosome"/>
</dbReference>
<name>A0A7L4ZGZ4_9FLAO</name>
<evidence type="ECO:0000256" key="1">
    <source>
        <dbReference type="SAM" id="SignalP"/>
    </source>
</evidence>
<keyword evidence="1" id="KW-0732">Signal</keyword>
<feature type="chain" id="PRO_5029700559" description="Putative auto-transporter adhesin head GIN domain-containing protein" evidence="1">
    <location>
        <begin position="20"/>
        <end position="274"/>
    </location>
</feature>
<keyword evidence="4" id="KW-1185">Reference proteome</keyword>
<reference evidence="3 4" key="1">
    <citation type="journal article" date="2013" name="Int. J. Syst. Evol. Microbiol.">
        <title>Kordia antarctica sp. nov., isolated from Antarctic seawater.</title>
        <authorList>
            <person name="Baek K."/>
            <person name="Choi A."/>
            <person name="Kang I."/>
            <person name="Lee K."/>
            <person name="Cho J.C."/>
        </authorList>
    </citation>
    <scope>NUCLEOTIDE SEQUENCE [LARGE SCALE GENOMIC DNA]</scope>
    <source>
        <strain evidence="3 4">IMCC3317</strain>
    </source>
</reference>
<dbReference type="Pfam" id="PF10988">
    <property type="entry name" value="DUF2807"/>
    <property type="match status" value="1"/>
</dbReference>